<reference evidence="2 3" key="1">
    <citation type="submission" date="2018-04" db="EMBL/GenBank/DDBJ databases">
        <title>Adhaeribacter sp. HMF7616 genome sequencing and assembly.</title>
        <authorList>
            <person name="Kang H."/>
            <person name="Kang J."/>
            <person name="Cha I."/>
            <person name="Kim H."/>
            <person name="Joh K."/>
        </authorList>
    </citation>
    <scope>NUCLEOTIDE SEQUENCE [LARGE SCALE GENOMIC DNA]</scope>
    <source>
        <strain evidence="2 3">HMF7616</strain>
    </source>
</reference>
<sequence>MIPAPLYTIKQSLNKAFRLLKPKRASIEAFKLNLVHLLLQIIQDESEAELKAYVSCILSGIFPEPEYQKPENNSSPVCYAHAPELREEFIDPILPNTKAPIYLQVNPPASTSGIKSLTANAHLKQVLQITKTCVWQILSTKQLNLEADTTALEKQINELVYQLYELTPEEIALVEGS</sequence>
<organism evidence="2 3">
    <name type="scientific">Adhaeribacter pallidiroseus</name>
    <dbReference type="NCBI Taxonomy" id="2072847"/>
    <lineage>
        <taxon>Bacteria</taxon>
        <taxon>Pseudomonadati</taxon>
        <taxon>Bacteroidota</taxon>
        <taxon>Cytophagia</taxon>
        <taxon>Cytophagales</taxon>
        <taxon>Hymenobacteraceae</taxon>
        <taxon>Adhaeribacter</taxon>
    </lineage>
</organism>
<dbReference type="AlphaFoldDB" id="A0A369QMG7"/>
<feature type="domain" description="DUF7149" evidence="1">
    <location>
        <begin position="8"/>
        <end position="68"/>
    </location>
</feature>
<dbReference type="Proteomes" id="UP000253919">
    <property type="component" value="Unassembled WGS sequence"/>
</dbReference>
<keyword evidence="3" id="KW-1185">Reference proteome</keyword>
<dbReference type="InterPro" id="IPR055573">
    <property type="entry name" value="DUF7149"/>
</dbReference>
<dbReference type="EMBL" id="QASA01000001">
    <property type="protein sequence ID" value="RDC65530.1"/>
    <property type="molecule type" value="Genomic_DNA"/>
</dbReference>
<evidence type="ECO:0000259" key="1">
    <source>
        <dbReference type="Pfam" id="PF23653"/>
    </source>
</evidence>
<dbReference type="Pfam" id="PF23653">
    <property type="entry name" value="DUF7149"/>
    <property type="match status" value="1"/>
</dbReference>
<dbReference type="RefSeq" id="WP_115374522.1">
    <property type="nucleotide sequence ID" value="NZ_QASA01000001.1"/>
</dbReference>
<gene>
    <name evidence="2" type="ORF">AHMF7616_04160</name>
</gene>
<name>A0A369QMG7_9BACT</name>
<accession>A0A369QMG7</accession>
<proteinExistence type="predicted"/>
<evidence type="ECO:0000313" key="2">
    <source>
        <dbReference type="EMBL" id="RDC65530.1"/>
    </source>
</evidence>
<dbReference type="OrthoDB" id="32195at2"/>
<protein>
    <recommendedName>
        <fullName evidence="1">DUF7149 domain-containing protein</fullName>
    </recommendedName>
</protein>
<evidence type="ECO:0000313" key="3">
    <source>
        <dbReference type="Proteomes" id="UP000253919"/>
    </source>
</evidence>
<comment type="caution">
    <text evidence="2">The sequence shown here is derived from an EMBL/GenBank/DDBJ whole genome shotgun (WGS) entry which is preliminary data.</text>
</comment>